<feature type="domain" description="DUF6801" evidence="2">
    <location>
        <begin position="46"/>
        <end position="201"/>
    </location>
</feature>
<comment type="caution">
    <text evidence="3">The sequence shown here is derived from an EMBL/GenBank/DDBJ whole genome shotgun (WGS) entry which is preliminary data.</text>
</comment>
<protein>
    <recommendedName>
        <fullName evidence="2">DUF6801 domain-containing protein</fullName>
    </recommendedName>
</protein>
<sequence>MHMRKTAAGQTAVSGFAAAGALAGLLTFAGAAPAGAVPVPVHLRQTYSCVFPLLEADPVTVDISTEMPDTIPVDTSTGVLRIRSVSTVSARAAEGLTTVGGVTVEGTATAAVTVRTPDGPLSLTVDNTLHKTRLPDSPGPFTVDADGQTPPLSFGSPGTVSIEVTGLQLRLTPRDAQGNKTAIDTFESVCTLDPPDQNTTLHTIRVVPATSPTAPPTTPPPTPFTRVYSADGSTLLKATAGGAPVRGTYNATYTPKDGKAGSTRGELRLDSTGGPLTLLGFLPATATYRFTPEDKASGSYSDTAGETLRQPTTMTVPQVTLFGLPVGGGESCRTTGPFDLSLASTAAGPTRFKGTYTLPPLTGCGLFNDAISAAVSGPDNTMDLTLKQG</sequence>
<dbReference type="RefSeq" id="WP_258786624.1">
    <property type="nucleotide sequence ID" value="NZ_JANUGQ010000005.1"/>
</dbReference>
<evidence type="ECO:0000313" key="3">
    <source>
        <dbReference type="EMBL" id="MCS0635740.1"/>
    </source>
</evidence>
<dbReference type="InterPro" id="IPR046542">
    <property type="entry name" value="DUF6801"/>
</dbReference>
<evidence type="ECO:0000313" key="4">
    <source>
        <dbReference type="Proteomes" id="UP001431313"/>
    </source>
</evidence>
<reference evidence="3" key="1">
    <citation type="submission" date="2022-08" db="EMBL/GenBank/DDBJ databases">
        <authorList>
            <person name="Somphong A."/>
            <person name="Phongsopitanun W."/>
        </authorList>
    </citation>
    <scope>NUCLEOTIDE SEQUENCE</scope>
    <source>
        <strain evidence="3">LP05-1</strain>
    </source>
</reference>
<accession>A0ABT2CE96</accession>
<evidence type="ECO:0000256" key="1">
    <source>
        <dbReference type="SAM" id="SignalP"/>
    </source>
</evidence>
<dbReference type="Pfam" id="PF20611">
    <property type="entry name" value="DUF6801"/>
    <property type="match status" value="1"/>
</dbReference>
<organism evidence="3 4">
    <name type="scientific">Streptomyces pyxinae</name>
    <dbReference type="NCBI Taxonomy" id="2970734"/>
    <lineage>
        <taxon>Bacteria</taxon>
        <taxon>Bacillati</taxon>
        <taxon>Actinomycetota</taxon>
        <taxon>Actinomycetes</taxon>
        <taxon>Kitasatosporales</taxon>
        <taxon>Streptomycetaceae</taxon>
        <taxon>Streptomyces</taxon>
    </lineage>
</organism>
<name>A0ABT2CE96_9ACTN</name>
<gene>
    <name evidence="3" type="ORF">NX801_08695</name>
</gene>
<feature type="chain" id="PRO_5047450864" description="DUF6801 domain-containing protein" evidence="1">
    <location>
        <begin position="37"/>
        <end position="389"/>
    </location>
</feature>
<evidence type="ECO:0000259" key="2">
    <source>
        <dbReference type="Pfam" id="PF20611"/>
    </source>
</evidence>
<feature type="signal peptide" evidence="1">
    <location>
        <begin position="1"/>
        <end position="36"/>
    </location>
</feature>
<dbReference type="Proteomes" id="UP001431313">
    <property type="component" value="Unassembled WGS sequence"/>
</dbReference>
<proteinExistence type="predicted"/>
<keyword evidence="1" id="KW-0732">Signal</keyword>
<keyword evidence="4" id="KW-1185">Reference proteome</keyword>
<dbReference type="EMBL" id="JANUGQ010000005">
    <property type="protein sequence ID" value="MCS0635740.1"/>
    <property type="molecule type" value="Genomic_DNA"/>
</dbReference>